<dbReference type="VEuPathDB" id="TrichDB:TRFO_28115"/>
<dbReference type="OrthoDB" id="421374at2759"/>
<dbReference type="InterPro" id="IPR048278">
    <property type="entry name" value="PFN"/>
</dbReference>
<organism evidence="3 4">
    <name type="scientific">Tritrichomonas foetus</name>
    <dbReference type="NCBI Taxonomy" id="1144522"/>
    <lineage>
        <taxon>Eukaryota</taxon>
        <taxon>Metamonada</taxon>
        <taxon>Parabasalia</taxon>
        <taxon>Tritrichomonadida</taxon>
        <taxon>Tritrichomonadidae</taxon>
        <taxon>Tritrichomonas</taxon>
    </lineage>
</organism>
<dbReference type="InterPro" id="IPR036140">
    <property type="entry name" value="PFN_sf"/>
</dbReference>
<dbReference type="InterPro" id="IPR005455">
    <property type="entry name" value="PFN_euk"/>
</dbReference>
<dbReference type="EMBL" id="MLAK01000795">
    <property type="protein sequence ID" value="OHT04358.1"/>
    <property type="molecule type" value="Genomic_DNA"/>
</dbReference>
<dbReference type="GeneID" id="94840683"/>
<dbReference type="Pfam" id="PF00235">
    <property type="entry name" value="Profilin"/>
    <property type="match status" value="1"/>
</dbReference>
<dbReference type="SUPFAM" id="SSF55770">
    <property type="entry name" value="Profilin (actin-binding protein)"/>
    <property type="match status" value="1"/>
</dbReference>
<evidence type="ECO:0000313" key="4">
    <source>
        <dbReference type="Proteomes" id="UP000179807"/>
    </source>
</evidence>
<dbReference type="SMART" id="SM00392">
    <property type="entry name" value="PROF"/>
    <property type="match status" value="1"/>
</dbReference>
<gene>
    <name evidence="3" type="ORF">TRFO_28115</name>
</gene>
<proteinExistence type="inferred from homology"/>
<dbReference type="Gene3D" id="3.30.450.30">
    <property type="entry name" value="Dynein light chain 2a, cytoplasmic"/>
    <property type="match status" value="1"/>
</dbReference>
<reference evidence="3" key="1">
    <citation type="submission" date="2016-10" db="EMBL/GenBank/DDBJ databases">
        <authorList>
            <person name="Benchimol M."/>
            <person name="Almeida L.G."/>
            <person name="Vasconcelos A.T."/>
            <person name="Perreira-Neves A."/>
            <person name="Rosa I.A."/>
            <person name="Tasca T."/>
            <person name="Bogo M.R."/>
            <person name="de Souza W."/>
        </authorList>
    </citation>
    <scope>NUCLEOTIDE SEQUENCE [LARGE SCALE GENOMIC DNA]</scope>
    <source>
        <strain evidence="3">K</strain>
    </source>
</reference>
<dbReference type="AlphaFoldDB" id="A0A1J4K3Q5"/>
<protein>
    <recommendedName>
        <fullName evidence="2">Profilin</fullName>
    </recommendedName>
</protein>
<evidence type="ECO:0000256" key="2">
    <source>
        <dbReference type="RuleBase" id="RU003909"/>
    </source>
</evidence>
<dbReference type="RefSeq" id="XP_068357494.1">
    <property type="nucleotide sequence ID" value="XM_068505979.1"/>
</dbReference>
<accession>A0A1J4K3Q5</accession>
<evidence type="ECO:0000313" key="3">
    <source>
        <dbReference type="EMBL" id="OHT04358.1"/>
    </source>
</evidence>
<comment type="similarity">
    <text evidence="1 2">Belongs to the profilin family.</text>
</comment>
<dbReference type="Proteomes" id="UP000179807">
    <property type="component" value="Unassembled WGS sequence"/>
</dbReference>
<name>A0A1J4K3Q5_9EUKA</name>
<keyword evidence="2" id="KW-0009">Actin-binding</keyword>
<evidence type="ECO:0000256" key="1">
    <source>
        <dbReference type="ARBA" id="ARBA00010058"/>
    </source>
</evidence>
<keyword evidence="4" id="KW-1185">Reference proteome</keyword>
<sequence>MSWTAYLAPLNGFAPDSAIISLQGAHCGHVGKWDSSQAEEMNYANLFKDLSSAQVKGLQYGGKKYIIIRAGDDVLIAQSGKEGIVMQKSGTVIVAAHFGEGSVAGSVASRIDLIVRQLVQNGC</sequence>
<dbReference type="GO" id="GO:0003779">
    <property type="term" value="F:actin binding"/>
    <property type="evidence" value="ECO:0007669"/>
    <property type="project" value="UniProtKB-KW"/>
</dbReference>
<comment type="caution">
    <text evidence="3">The sequence shown here is derived from an EMBL/GenBank/DDBJ whole genome shotgun (WGS) entry which is preliminary data.</text>
</comment>